<evidence type="ECO:0000313" key="2">
    <source>
        <dbReference type="Proteomes" id="UP000295507"/>
    </source>
</evidence>
<comment type="caution">
    <text evidence="1">The sequence shown here is derived from an EMBL/GenBank/DDBJ whole genome shotgun (WGS) entry which is preliminary data.</text>
</comment>
<name>A0A4R3RXP1_9HYPH</name>
<accession>A0A4R3RXP1</accession>
<sequence>MYSFEQIIRFQIVEHLSMREIVHCLRKICVICEEEVY</sequence>
<dbReference type="AlphaFoldDB" id="A0A4R3RXP1"/>
<dbReference type="Proteomes" id="UP000295507">
    <property type="component" value="Unassembled WGS sequence"/>
</dbReference>
<evidence type="ECO:0000313" key="1">
    <source>
        <dbReference type="EMBL" id="TCU41140.1"/>
    </source>
</evidence>
<organism evidence="1 2">
    <name type="scientific">Rhizobium azibense</name>
    <dbReference type="NCBI Taxonomy" id="1136135"/>
    <lineage>
        <taxon>Bacteria</taxon>
        <taxon>Pseudomonadati</taxon>
        <taxon>Pseudomonadota</taxon>
        <taxon>Alphaproteobacteria</taxon>
        <taxon>Hyphomicrobiales</taxon>
        <taxon>Rhizobiaceae</taxon>
        <taxon>Rhizobium/Agrobacterium group</taxon>
        <taxon>Rhizobium</taxon>
    </lineage>
</organism>
<proteinExistence type="predicted"/>
<gene>
    <name evidence="1" type="ORF">EV129_101427</name>
</gene>
<reference evidence="1 2" key="1">
    <citation type="submission" date="2019-03" db="EMBL/GenBank/DDBJ databases">
        <title>Genomic Encyclopedia of Type Strains, Phase IV (KMG-V): Genome sequencing to study the core and pangenomes of soil and plant-associated prokaryotes.</title>
        <authorList>
            <person name="Whitman W."/>
        </authorList>
    </citation>
    <scope>NUCLEOTIDE SEQUENCE [LARGE SCALE GENOMIC DNA]</scope>
    <source>
        <strain evidence="1 2">IE4868</strain>
    </source>
</reference>
<dbReference type="EMBL" id="SMBK01000001">
    <property type="protein sequence ID" value="TCU41140.1"/>
    <property type="molecule type" value="Genomic_DNA"/>
</dbReference>
<protein>
    <submittedName>
        <fullName evidence="1">Uncharacterized protein</fullName>
    </submittedName>
</protein>